<dbReference type="InterPro" id="IPR045931">
    <property type="entry name" value="DUF6350"/>
</dbReference>
<feature type="transmembrane region" description="Helical" evidence="2">
    <location>
        <begin position="397"/>
        <end position="417"/>
    </location>
</feature>
<evidence type="ECO:0000313" key="3">
    <source>
        <dbReference type="EMBL" id="SBN39155.1"/>
    </source>
</evidence>
<evidence type="ECO:0000256" key="2">
    <source>
        <dbReference type="SAM" id="Phobius"/>
    </source>
</evidence>
<dbReference type="EMBL" id="LT576035">
    <property type="protein sequence ID" value="SBN39155.1"/>
    <property type="molecule type" value="Genomic_DNA"/>
</dbReference>
<feature type="region of interest" description="Disordered" evidence="1">
    <location>
        <begin position="1"/>
        <end position="20"/>
    </location>
</feature>
<keyword evidence="2" id="KW-0472">Membrane</keyword>
<feature type="transmembrane region" description="Helical" evidence="2">
    <location>
        <begin position="316"/>
        <end position="335"/>
    </location>
</feature>
<feature type="transmembrane region" description="Helical" evidence="2">
    <location>
        <begin position="172"/>
        <end position="192"/>
    </location>
</feature>
<reference evidence="3" key="1">
    <citation type="submission" date="2016-05" db="EMBL/GenBank/DDBJ databases">
        <authorList>
            <person name="Lavstsen T."/>
            <person name="Jespersen J.S."/>
        </authorList>
    </citation>
    <scope>NUCLEOTIDE SEQUENCE</scope>
    <source>
        <strain evidence="3">PFRJS10</strain>
    </source>
</reference>
<accession>A0A2C7AL21</accession>
<protein>
    <submittedName>
        <fullName evidence="3">Uncharacterized protein</fullName>
    </submittedName>
</protein>
<keyword evidence="2" id="KW-1133">Transmembrane helix</keyword>
<evidence type="ECO:0000256" key="1">
    <source>
        <dbReference type="SAM" id="MobiDB-lite"/>
    </source>
</evidence>
<feature type="region of interest" description="Disordered" evidence="1">
    <location>
        <begin position="430"/>
        <end position="492"/>
    </location>
</feature>
<dbReference type="RefSeq" id="WP_196485157.1">
    <property type="nucleotide sequence ID" value="NZ_CCYQ01000029.1"/>
</dbReference>
<keyword evidence="2" id="KW-0812">Transmembrane</keyword>
<feature type="compositionally biased region" description="Basic residues" evidence="1">
    <location>
        <begin position="441"/>
        <end position="452"/>
    </location>
</feature>
<feature type="transmembrane region" description="Helical" evidence="2">
    <location>
        <begin position="355"/>
        <end position="377"/>
    </location>
</feature>
<feature type="transmembrane region" description="Helical" evidence="2">
    <location>
        <begin position="34"/>
        <end position="60"/>
    </location>
</feature>
<feature type="transmembrane region" description="Helical" evidence="2">
    <location>
        <begin position="95"/>
        <end position="119"/>
    </location>
</feature>
<proteinExistence type="predicted"/>
<dbReference type="Pfam" id="PF19877">
    <property type="entry name" value="DUF6350"/>
    <property type="match status" value="1"/>
</dbReference>
<dbReference type="AlphaFoldDB" id="A0A2C7AL21"/>
<sequence length="492" mass="50713">MARRRRTRTAVLETHAEESETSVRDRARTLPWRATTALSAVGTALASWIIVTAFCSLGWLSQSQSSYAQVLEFGTHAWLLGHGVPMTIEGVRVSVIPLGFALLVMLVTTSFVMTIARHLATRAFGGRARTERQDAEARGLALRMTVWFTVPYMAILAVAASATGESAQIGRALIGGLVICGPITLITTGRALGWSVISFNQGGWIRGVIAGVWSAVAALIGVAALVLLIALIARHGQVGALHNALNPGGLGGAVLAIGQAAWVPNAVLWTAAWLLGAGFTVGDDTLLTPLVSRLGPTPDFPILGALPSGAAPSSAGPAWLLVGVLAGALGAFVAVRARHNNATQALPPRRMSIEAAALCGVCIGVLSGLLACVLIAFSDGSLGVERLRRVGPMMARVVVLAPTLMGAGGLLAGYGAMHVFKLIARRGAAAPSPAPQPAGTRAKRPSLRALLRRRGEATVPTASRPDDNDTTDAAPTTDSGSGAADPVHGDEG</sequence>
<feature type="transmembrane region" description="Helical" evidence="2">
    <location>
        <begin position="140"/>
        <end position="160"/>
    </location>
</feature>
<name>A0A2C7AL21_9ACTN</name>
<feature type="transmembrane region" description="Helical" evidence="2">
    <location>
        <begin position="204"/>
        <end position="233"/>
    </location>
</feature>
<gene>
    <name evidence="3" type="ORF">PFR_JS10_1512</name>
</gene>
<organism evidence="3">
    <name type="scientific">Propionibacterium freudenreichii</name>
    <dbReference type="NCBI Taxonomy" id="1744"/>
    <lineage>
        <taxon>Bacteria</taxon>
        <taxon>Bacillati</taxon>
        <taxon>Actinomycetota</taxon>
        <taxon>Actinomycetes</taxon>
        <taxon>Propionibacteriales</taxon>
        <taxon>Propionibacteriaceae</taxon>
        <taxon>Propionibacterium</taxon>
    </lineage>
</organism>